<accession>A0A2T3A102</accession>
<feature type="region of interest" description="Disordered" evidence="1">
    <location>
        <begin position="40"/>
        <end position="60"/>
    </location>
</feature>
<evidence type="ECO:0000313" key="3">
    <source>
        <dbReference type="EMBL" id="PSR80831.1"/>
    </source>
</evidence>
<reference evidence="3 4" key="1">
    <citation type="journal article" date="2018" name="Mycol. Prog.">
        <title>Coniella lustricola, a new species from submerged detritus.</title>
        <authorList>
            <person name="Raudabaugh D.B."/>
            <person name="Iturriaga T."/>
            <person name="Carver A."/>
            <person name="Mondo S."/>
            <person name="Pangilinan J."/>
            <person name="Lipzen A."/>
            <person name="He G."/>
            <person name="Amirebrahimi M."/>
            <person name="Grigoriev I.V."/>
            <person name="Miller A.N."/>
        </authorList>
    </citation>
    <scope>NUCLEOTIDE SEQUENCE [LARGE SCALE GENOMIC DNA]</scope>
    <source>
        <strain evidence="3 4">B22-T-1</strain>
    </source>
</reference>
<dbReference type="Proteomes" id="UP000241462">
    <property type="component" value="Unassembled WGS sequence"/>
</dbReference>
<evidence type="ECO:0008006" key="5">
    <source>
        <dbReference type="Google" id="ProtNLM"/>
    </source>
</evidence>
<sequence length="88" mass="9544">MFFPFTIPALILPILLVQQFSHISHFIATNWLPSSASFPLSSSSFPSNENNKNDDRGAARTPSVTAIQFSTVTVTPTVWVTATAMTAT</sequence>
<dbReference type="AlphaFoldDB" id="A0A2T3A102"/>
<feature type="signal peptide" evidence="2">
    <location>
        <begin position="1"/>
        <end position="19"/>
    </location>
</feature>
<protein>
    <recommendedName>
        <fullName evidence="5">Secreted protein</fullName>
    </recommendedName>
</protein>
<organism evidence="3 4">
    <name type="scientific">Coniella lustricola</name>
    <dbReference type="NCBI Taxonomy" id="2025994"/>
    <lineage>
        <taxon>Eukaryota</taxon>
        <taxon>Fungi</taxon>
        <taxon>Dikarya</taxon>
        <taxon>Ascomycota</taxon>
        <taxon>Pezizomycotina</taxon>
        <taxon>Sordariomycetes</taxon>
        <taxon>Sordariomycetidae</taxon>
        <taxon>Diaporthales</taxon>
        <taxon>Schizoparmaceae</taxon>
        <taxon>Coniella</taxon>
    </lineage>
</organism>
<evidence type="ECO:0000313" key="4">
    <source>
        <dbReference type="Proteomes" id="UP000241462"/>
    </source>
</evidence>
<gene>
    <name evidence="3" type="ORF">BD289DRAFT_53048</name>
</gene>
<proteinExistence type="predicted"/>
<dbReference type="EMBL" id="KZ678518">
    <property type="protein sequence ID" value="PSR80831.1"/>
    <property type="molecule type" value="Genomic_DNA"/>
</dbReference>
<name>A0A2T3A102_9PEZI</name>
<evidence type="ECO:0000256" key="1">
    <source>
        <dbReference type="SAM" id="MobiDB-lite"/>
    </source>
</evidence>
<dbReference type="InParanoid" id="A0A2T3A102"/>
<evidence type="ECO:0000256" key="2">
    <source>
        <dbReference type="SAM" id="SignalP"/>
    </source>
</evidence>
<keyword evidence="4" id="KW-1185">Reference proteome</keyword>
<keyword evidence="2" id="KW-0732">Signal</keyword>
<feature type="chain" id="PRO_5015482290" description="Secreted protein" evidence="2">
    <location>
        <begin position="20"/>
        <end position="88"/>
    </location>
</feature>